<protein>
    <submittedName>
        <fullName evidence="2">RimJ/RimL family protein N-acetyltransferase</fullName>
    </submittedName>
</protein>
<evidence type="ECO:0000259" key="1">
    <source>
        <dbReference type="PROSITE" id="PS51186"/>
    </source>
</evidence>
<dbReference type="SUPFAM" id="SSF55729">
    <property type="entry name" value="Acyl-CoA N-acyltransferases (Nat)"/>
    <property type="match status" value="1"/>
</dbReference>
<gene>
    <name evidence="2" type="ORF">J2S63_003910</name>
</gene>
<dbReference type="Gene3D" id="3.40.630.30">
    <property type="match status" value="1"/>
</dbReference>
<evidence type="ECO:0000313" key="2">
    <source>
        <dbReference type="EMBL" id="MDR7364357.1"/>
    </source>
</evidence>
<dbReference type="PROSITE" id="PS51186">
    <property type="entry name" value="GNAT"/>
    <property type="match status" value="1"/>
</dbReference>
<sequence length="92" mass="10326">MTRTVVADGRVAGNIGSWPDDGQQMLGYWIGREWWGRGVATRAVALVLEEVRVRPVRAHVAVHNVASVRVLEKCGFRREEEGEEELVLVLDD</sequence>
<reference evidence="2 3" key="1">
    <citation type="submission" date="2023-07" db="EMBL/GenBank/DDBJ databases">
        <title>Sequencing the genomes of 1000 actinobacteria strains.</title>
        <authorList>
            <person name="Klenk H.-P."/>
        </authorList>
    </citation>
    <scope>NUCLEOTIDE SEQUENCE [LARGE SCALE GENOMIC DNA]</scope>
    <source>
        <strain evidence="2 3">DSM 19426</strain>
    </source>
</reference>
<dbReference type="InterPro" id="IPR016181">
    <property type="entry name" value="Acyl_CoA_acyltransferase"/>
</dbReference>
<keyword evidence="3" id="KW-1185">Reference proteome</keyword>
<name>A0ABU2C104_9ACTN</name>
<dbReference type="Pfam" id="PF13302">
    <property type="entry name" value="Acetyltransf_3"/>
    <property type="match status" value="1"/>
</dbReference>
<dbReference type="Proteomes" id="UP001183648">
    <property type="component" value="Unassembled WGS sequence"/>
</dbReference>
<dbReference type="PANTHER" id="PTHR43328">
    <property type="entry name" value="ACETYLTRANSFERASE-RELATED"/>
    <property type="match status" value="1"/>
</dbReference>
<feature type="domain" description="N-acetyltransferase" evidence="1">
    <location>
        <begin position="1"/>
        <end position="92"/>
    </location>
</feature>
<dbReference type="InterPro" id="IPR000182">
    <property type="entry name" value="GNAT_dom"/>
</dbReference>
<evidence type="ECO:0000313" key="3">
    <source>
        <dbReference type="Proteomes" id="UP001183648"/>
    </source>
</evidence>
<accession>A0ABU2C104</accession>
<organism evidence="2 3">
    <name type="scientific">Nocardioides marmoribigeumensis</name>
    <dbReference type="NCBI Taxonomy" id="433649"/>
    <lineage>
        <taxon>Bacteria</taxon>
        <taxon>Bacillati</taxon>
        <taxon>Actinomycetota</taxon>
        <taxon>Actinomycetes</taxon>
        <taxon>Propionibacteriales</taxon>
        <taxon>Nocardioidaceae</taxon>
        <taxon>Nocardioides</taxon>
    </lineage>
</organism>
<dbReference type="PANTHER" id="PTHR43328:SF1">
    <property type="entry name" value="N-ACETYLTRANSFERASE DOMAIN-CONTAINING PROTEIN"/>
    <property type="match status" value="1"/>
</dbReference>
<dbReference type="EMBL" id="JAVDYG010000001">
    <property type="protein sequence ID" value="MDR7364357.1"/>
    <property type="molecule type" value="Genomic_DNA"/>
</dbReference>
<proteinExistence type="predicted"/>
<comment type="caution">
    <text evidence="2">The sequence shown here is derived from an EMBL/GenBank/DDBJ whole genome shotgun (WGS) entry which is preliminary data.</text>
</comment>